<dbReference type="SUPFAM" id="SSF51206">
    <property type="entry name" value="cAMP-binding domain-like"/>
    <property type="match status" value="1"/>
</dbReference>
<organism evidence="6 7">
    <name type="scientific">Aquamicrobium ahrensii</name>
    <dbReference type="NCBI Taxonomy" id="469551"/>
    <lineage>
        <taxon>Bacteria</taxon>
        <taxon>Pseudomonadati</taxon>
        <taxon>Pseudomonadota</taxon>
        <taxon>Alphaproteobacteria</taxon>
        <taxon>Hyphomicrobiales</taxon>
        <taxon>Phyllobacteriaceae</taxon>
        <taxon>Aquamicrobium</taxon>
    </lineage>
</organism>
<dbReference type="Proteomes" id="UP001549143">
    <property type="component" value="Unassembled WGS sequence"/>
</dbReference>
<dbReference type="SUPFAM" id="SSF46785">
    <property type="entry name" value="Winged helix' DNA-binding domain"/>
    <property type="match status" value="1"/>
</dbReference>
<comment type="caution">
    <text evidence="6">The sequence shown here is derived from an EMBL/GenBank/DDBJ whole genome shotgun (WGS) entry which is preliminary data.</text>
</comment>
<sequence length="240" mass="26692">MRRDIQKDAVPVLCASCEGRNKGICSTLDCEQFVELARTSRKSAAASGAALLGEAERIDRYATILSGVVKLTKTLSDGRQQIVGLQFAPDFLGRPYRSESTLNAEAATEVVLCSFPKDAVERMMQESPELERQLYRQALDELDEAREWMVMLGRKTASEKIASLLVMFARHAASSDTTGRNSARFDLPLSRADIADFLGLTIETVSRQLTRLRNDKIICIENNRLIIVPDLRRLNARAGN</sequence>
<evidence type="ECO:0000313" key="7">
    <source>
        <dbReference type="Proteomes" id="UP001549143"/>
    </source>
</evidence>
<feature type="domain" description="Cyclic nucleotide-binding" evidence="4">
    <location>
        <begin position="24"/>
        <end position="141"/>
    </location>
</feature>
<dbReference type="CDD" id="cd00038">
    <property type="entry name" value="CAP_ED"/>
    <property type="match status" value="1"/>
</dbReference>
<evidence type="ECO:0000256" key="1">
    <source>
        <dbReference type="ARBA" id="ARBA00023015"/>
    </source>
</evidence>
<dbReference type="Gene3D" id="2.60.120.10">
    <property type="entry name" value="Jelly Rolls"/>
    <property type="match status" value="1"/>
</dbReference>
<dbReference type="InterPro" id="IPR018335">
    <property type="entry name" value="Tscrpt_reg_HTH_Crp-type_CS"/>
</dbReference>
<dbReference type="SMART" id="SM00419">
    <property type="entry name" value="HTH_CRP"/>
    <property type="match status" value="1"/>
</dbReference>
<dbReference type="InterPro" id="IPR050397">
    <property type="entry name" value="Env_Response_Regulators"/>
</dbReference>
<keyword evidence="3" id="KW-0804">Transcription</keyword>
<dbReference type="PROSITE" id="PS51063">
    <property type="entry name" value="HTH_CRP_2"/>
    <property type="match status" value="1"/>
</dbReference>
<dbReference type="InterPro" id="IPR000595">
    <property type="entry name" value="cNMP-bd_dom"/>
</dbReference>
<evidence type="ECO:0000256" key="3">
    <source>
        <dbReference type="ARBA" id="ARBA00023163"/>
    </source>
</evidence>
<keyword evidence="7" id="KW-1185">Reference proteome</keyword>
<feature type="domain" description="HTH crp-type" evidence="5">
    <location>
        <begin position="155"/>
        <end position="232"/>
    </location>
</feature>
<dbReference type="SMART" id="SM00100">
    <property type="entry name" value="cNMP"/>
    <property type="match status" value="1"/>
</dbReference>
<dbReference type="Gene3D" id="1.10.10.10">
    <property type="entry name" value="Winged helix-like DNA-binding domain superfamily/Winged helix DNA-binding domain"/>
    <property type="match status" value="1"/>
</dbReference>
<name>A0ABV2KQD0_9HYPH</name>
<keyword evidence="2" id="KW-0238">DNA-binding</keyword>
<dbReference type="PANTHER" id="PTHR24567">
    <property type="entry name" value="CRP FAMILY TRANSCRIPTIONAL REGULATORY PROTEIN"/>
    <property type="match status" value="1"/>
</dbReference>
<gene>
    <name evidence="6" type="ORF">ABID44_003402</name>
</gene>
<dbReference type="PROSITE" id="PS00042">
    <property type="entry name" value="HTH_CRP_1"/>
    <property type="match status" value="1"/>
</dbReference>
<evidence type="ECO:0000256" key="2">
    <source>
        <dbReference type="ARBA" id="ARBA00023125"/>
    </source>
</evidence>
<dbReference type="PANTHER" id="PTHR24567:SF75">
    <property type="entry name" value="FUMARATE AND NITRATE REDUCTION REGULATORY PROTEIN"/>
    <property type="match status" value="1"/>
</dbReference>
<dbReference type="InterPro" id="IPR036390">
    <property type="entry name" value="WH_DNA-bd_sf"/>
</dbReference>
<proteinExistence type="predicted"/>
<dbReference type="RefSeq" id="WP_354152877.1">
    <property type="nucleotide sequence ID" value="NZ_JBEPMN010000018.1"/>
</dbReference>
<dbReference type="Pfam" id="PF00027">
    <property type="entry name" value="cNMP_binding"/>
    <property type="match status" value="1"/>
</dbReference>
<dbReference type="EMBL" id="JBEPMN010000018">
    <property type="protein sequence ID" value="MET3663047.1"/>
    <property type="molecule type" value="Genomic_DNA"/>
</dbReference>
<dbReference type="PROSITE" id="PS50042">
    <property type="entry name" value="CNMP_BINDING_3"/>
    <property type="match status" value="1"/>
</dbReference>
<keyword evidence="1" id="KW-0805">Transcription regulation</keyword>
<protein>
    <submittedName>
        <fullName evidence="6">CRP/FNR family transcriptional regulator</fullName>
    </submittedName>
</protein>
<evidence type="ECO:0000313" key="6">
    <source>
        <dbReference type="EMBL" id="MET3663047.1"/>
    </source>
</evidence>
<evidence type="ECO:0000259" key="4">
    <source>
        <dbReference type="PROSITE" id="PS50042"/>
    </source>
</evidence>
<dbReference type="CDD" id="cd00092">
    <property type="entry name" value="HTH_CRP"/>
    <property type="match status" value="1"/>
</dbReference>
<reference evidence="6 7" key="1">
    <citation type="submission" date="2024-06" db="EMBL/GenBank/DDBJ databases">
        <title>Genomic Encyclopedia of Type Strains, Phase IV (KMG-IV): sequencing the most valuable type-strain genomes for metagenomic binning, comparative biology and taxonomic classification.</title>
        <authorList>
            <person name="Goeker M."/>
        </authorList>
    </citation>
    <scope>NUCLEOTIDE SEQUENCE [LARGE SCALE GENOMIC DNA]</scope>
    <source>
        <strain evidence="6 7">DSM 19730</strain>
    </source>
</reference>
<dbReference type="InterPro" id="IPR012318">
    <property type="entry name" value="HTH_CRP"/>
</dbReference>
<accession>A0ABV2KQD0</accession>
<evidence type="ECO:0000259" key="5">
    <source>
        <dbReference type="PROSITE" id="PS51063"/>
    </source>
</evidence>
<dbReference type="InterPro" id="IPR014710">
    <property type="entry name" value="RmlC-like_jellyroll"/>
</dbReference>
<dbReference type="InterPro" id="IPR036388">
    <property type="entry name" value="WH-like_DNA-bd_sf"/>
</dbReference>
<dbReference type="InterPro" id="IPR018490">
    <property type="entry name" value="cNMP-bd_dom_sf"/>
</dbReference>
<dbReference type="PRINTS" id="PR00034">
    <property type="entry name" value="HTHCRP"/>
</dbReference>
<dbReference type="Pfam" id="PF13545">
    <property type="entry name" value="HTH_Crp_2"/>
    <property type="match status" value="1"/>
</dbReference>